<evidence type="ECO:0000313" key="4">
    <source>
        <dbReference type="Proteomes" id="UP001597304"/>
    </source>
</evidence>
<evidence type="ECO:0000313" key="3">
    <source>
        <dbReference type="EMBL" id="MFD1709767.1"/>
    </source>
</evidence>
<gene>
    <name evidence="3" type="ORF">ACFSF0_04060</name>
</gene>
<evidence type="ECO:0000256" key="1">
    <source>
        <dbReference type="SAM" id="MobiDB-lite"/>
    </source>
</evidence>
<dbReference type="Proteomes" id="UP001597304">
    <property type="component" value="Unassembled WGS sequence"/>
</dbReference>
<reference evidence="4" key="1">
    <citation type="journal article" date="2019" name="Int. J. Syst. Evol. Microbiol.">
        <title>The Global Catalogue of Microorganisms (GCM) 10K type strain sequencing project: providing services to taxonomists for standard genome sequencing and annotation.</title>
        <authorList>
            <consortium name="The Broad Institute Genomics Platform"/>
            <consortium name="The Broad Institute Genome Sequencing Center for Infectious Disease"/>
            <person name="Wu L."/>
            <person name="Ma J."/>
        </authorList>
    </citation>
    <scope>NUCLEOTIDE SEQUENCE [LARGE SCALE GENOMIC DNA]</scope>
    <source>
        <strain evidence="4">LMG 29247</strain>
    </source>
</reference>
<organism evidence="3 4">
    <name type="scientific">Ottowia flava</name>
    <dbReference type="NCBI Taxonomy" id="2675430"/>
    <lineage>
        <taxon>Bacteria</taxon>
        <taxon>Pseudomonadati</taxon>
        <taxon>Pseudomonadota</taxon>
        <taxon>Betaproteobacteria</taxon>
        <taxon>Burkholderiales</taxon>
        <taxon>Comamonadaceae</taxon>
        <taxon>Ottowia</taxon>
    </lineage>
</organism>
<dbReference type="InterPro" id="IPR013610">
    <property type="entry name" value="ArdC_N"/>
</dbReference>
<feature type="region of interest" description="Disordered" evidence="1">
    <location>
        <begin position="106"/>
        <end position="129"/>
    </location>
</feature>
<dbReference type="RefSeq" id="WP_187265780.1">
    <property type="nucleotide sequence ID" value="NZ_JBHUEJ010000010.1"/>
</dbReference>
<dbReference type="Pfam" id="PF08401">
    <property type="entry name" value="ArdcN"/>
    <property type="match status" value="1"/>
</dbReference>
<feature type="domain" description="N-terminal" evidence="2">
    <location>
        <begin position="34"/>
        <end position="116"/>
    </location>
</feature>
<keyword evidence="4" id="KW-1185">Reference proteome</keyword>
<protein>
    <submittedName>
        <fullName evidence="3">ArdC family protein</fullName>
    </submittedName>
</protein>
<proteinExistence type="predicted"/>
<evidence type="ECO:0000259" key="2">
    <source>
        <dbReference type="Pfam" id="PF08401"/>
    </source>
</evidence>
<name>A0ABW4KRP3_9BURK</name>
<sequence>MAKTSSQSTDARREAATRLCDMARLWVIQKITATHPWQGVDFMPVKANGLPYVGVNIPVLLAQMEEAKATYSGCFGSHSQHASAGNSVRKGEKAWHAIYAGRVAKKRDKKDDESKSTESSAPRPLDDDDEDAWTIQVFNSIPIFHISQTEKAPNDPAALSTANREIRVKEAKVDVDAMLLFAKKAKAMAAEHIAEFNAKQKKEGAKLTGVMATFIERLAADLVVAYHSGLGLRYAGKVNGIYPQECLSVLQGLSGGKIMRPWGIASAVMRECAPELDEQMKAATEEAIAKREAYKQKQAKEQENLWF</sequence>
<dbReference type="EMBL" id="JBHUEJ010000010">
    <property type="protein sequence ID" value="MFD1709767.1"/>
    <property type="molecule type" value="Genomic_DNA"/>
</dbReference>
<comment type="caution">
    <text evidence="3">The sequence shown here is derived from an EMBL/GenBank/DDBJ whole genome shotgun (WGS) entry which is preliminary data.</text>
</comment>
<accession>A0ABW4KRP3</accession>